<reference evidence="3" key="2">
    <citation type="journal article" date="2010" name="Stand. Genomic Sci.">
        <title>Complete genome sequence of Vulcanisaeta distributa type strain (IC-017T).</title>
        <authorList>
            <person name="Mavromatis K."/>
            <person name="Sikorski J."/>
            <person name="Pabst E."/>
            <person name="Teshima H."/>
            <person name="Lapidus A."/>
            <person name="Lucas S."/>
            <person name="Nolan M."/>
            <person name="Glavina Del Rio T."/>
            <person name="Cheng J."/>
            <person name="Bruce D."/>
            <person name="Goodwin L."/>
            <person name="Pitluck S."/>
            <person name="Liolios K."/>
            <person name="Ivanova N."/>
            <person name="Mikhailova N."/>
            <person name="Pati A."/>
            <person name="Chen A."/>
            <person name="Palaniappan K."/>
            <person name="Land M."/>
            <person name="Hauser L."/>
            <person name="Chang Y."/>
            <person name="Jeffries C."/>
            <person name="Rohde M."/>
            <person name="Spring S."/>
            <person name="Goker M."/>
            <person name="Wirth R."/>
            <person name="Woyke T."/>
            <person name="Bristow J."/>
            <person name="Eisen J."/>
            <person name="Markowitz V."/>
            <person name="Hugenholtz P."/>
            <person name="Klenk H."/>
            <person name="Kyrpides N."/>
        </authorList>
    </citation>
    <scope>NUCLEOTIDE SEQUENCE [LARGE SCALE GENOMIC DNA]</scope>
    <source>
        <strain evidence="3">DSM 14429 / JCM 11212 / NBRC 100878 / IC-017</strain>
    </source>
</reference>
<reference evidence="2 3" key="1">
    <citation type="journal article" date="2010" name="Stand. Genomic Sci.">
        <title>Complete genome sequence of Vulcanisaeta distributa type strain (IC-017).</title>
        <authorList>
            <person name="Mavromatis K."/>
            <person name="Sikorski J."/>
            <person name="Pabst E."/>
            <person name="Teshima H."/>
            <person name="Lapidus A."/>
            <person name="Lucas S."/>
            <person name="Nolan M."/>
            <person name="Glavina Del Rio T."/>
            <person name="Cheng J.F."/>
            <person name="Bruce D."/>
            <person name="Goodwin L."/>
            <person name="Pitluck S."/>
            <person name="Liolios K."/>
            <person name="Ivanova N."/>
            <person name="Mikhailova N."/>
            <person name="Pati A."/>
            <person name="Chen A."/>
            <person name="Palaniappan K."/>
            <person name="Land M."/>
            <person name="Hauser L."/>
            <person name="Chang Y.J."/>
            <person name="Jeffries C.D."/>
            <person name="Rohde M."/>
            <person name="Spring S."/>
            <person name="Goker M."/>
            <person name="Wirth R."/>
            <person name="Woyke T."/>
            <person name="Bristow J."/>
            <person name="Eisen J.A."/>
            <person name="Markowitz V."/>
            <person name="Hugenholtz P."/>
            <person name="Klenk H.P."/>
            <person name="Kyrpides N.C."/>
        </authorList>
    </citation>
    <scope>NUCLEOTIDE SEQUENCE [LARGE SCALE GENOMIC DNA]</scope>
    <source>
        <strain evidence="3">DSM 14429 / JCM 11212 / NBRC 100878 / IC-017</strain>
    </source>
</reference>
<dbReference type="Pfam" id="PF13561">
    <property type="entry name" value="adh_short_C2"/>
    <property type="match status" value="1"/>
</dbReference>
<name>E1QSB3_VULDI</name>
<accession>E1QSB3</accession>
<gene>
    <name evidence="2" type="ordered locus">Vdis_0091</name>
</gene>
<dbReference type="GeneID" id="9751006"/>
<dbReference type="AlphaFoldDB" id="E1QSB3"/>
<comment type="similarity">
    <text evidence="1">Belongs to the short-chain dehydrogenases/reductases (SDR) family.</text>
</comment>
<dbReference type="HOGENOM" id="CLU_010194_1_2_2"/>
<dbReference type="eggNOG" id="arCOG01259">
    <property type="taxonomic scope" value="Archaea"/>
</dbReference>
<evidence type="ECO:0000256" key="1">
    <source>
        <dbReference type="ARBA" id="ARBA00006484"/>
    </source>
</evidence>
<dbReference type="Gene3D" id="3.40.50.720">
    <property type="entry name" value="NAD(P)-binding Rossmann-like Domain"/>
    <property type="match status" value="1"/>
</dbReference>
<dbReference type="PANTHER" id="PTHR42879:SF6">
    <property type="entry name" value="NADPH-DEPENDENT REDUCTASE BACG"/>
    <property type="match status" value="1"/>
</dbReference>
<dbReference type="KEGG" id="vdi:Vdis_0091"/>
<dbReference type="PANTHER" id="PTHR42879">
    <property type="entry name" value="3-OXOACYL-(ACYL-CARRIER-PROTEIN) REDUCTASE"/>
    <property type="match status" value="1"/>
</dbReference>
<dbReference type="Proteomes" id="UP000006681">
    <property type="component" value="Chromosome"/>
</dbReference>
<evidence type="ECO:0000313" key="2">
    <source>
        <dbReference type="EMBL" id="ADN49506.1"/>
    </source>
</evidence>
<dbReference type="InterPro" id="IPR036291">
    <property type="entry name" value="NAD(P)-bd_dom_sf"/>
</dbReference>
<dbReference type="PRINTS" id="PR00081">
    <property type="entry name" value="GDHRDH"/>
</dbReference>
<dbReference type="CDD" id="cd05344">
    <property type="entry name" value="BKR_like_SDR_like"/>
    <property type="match status" value="1"/>
</dbReference>
<dbReference type="InterPro" id="IPR002347">
    <property type="entry name" value="SDR_fam"/>
</dbReference>
<evidence type="ECO:0000313" key="3">
    <source>
        <dbReference type="Proteomes" id="UP000006681"/>
    </source>
</evidence>
<keyword evidence="3" id="KW-1185">Reference proteome</keyword>
<dbReference type="STRING" id="572478.Vdis_0091"/>
<organism evidence="2 3">
    <name type="scientific">Vulcanisaeta distributa (strain DSM 14429 / JCM 11212 / NBRC 100878 / IC-017)</name>
    <dbReference type="NCBI Taxonomy" id="572478"/>
    <lineage>
        <taxon>Archaea</taxon>
        <taxon>Thermoproteota</taxon>
        <taxon>Thermoprotei</taxon>
        <taxon>Thermoproteales</taxon>
        <taxon>Thermoproteaceae</taxon>
        <taxon>Vulcanisaeta</taxon>
    </lineage>
</organism>
<protein>
    <submittedName>
        <fullName evidence="2">Short-chain dehydrogenase/reductase SDR</fullName>
    </submittedName>
</protein>
<dbReference type="SUPFAM" id="SSF51735">
    <property type="entry name" value="NAD(P)-binding Rossmann-fold domains"/>
    <property type="match status" value="1"/>
</dbReference>
<sequence length="263" mass="28617">MDLGLKGKVALVTASSRGIGLGIARVLAQEGVKVVISARREDELAKARETIVKESGAEVLAVRADLTVKDDVDKLVKEAMSTFGNIDILVFNAGPPKPGTFSQLSEDDWEYATRLLLLSAVWLTKRVVNNMVSRGWGRLIYVTSLTLRQPIPNLVLSNTVRLSLAGLVKSLAVEYGPYGITANGIMQGYIMTERINQLAQEEARARGVSVDEVIKAWSKEIPAGRYGRPEEIGYLVAFLASDKAAYINGSMILIDGGYVRCVF</sequence>
<dbReference type="EMBL" id="CP002100">
    <property type="protein sequence ID" value="ADN49506.1"/>
    <property type="molecule type" value="Genomic_DNA"/>
</dbReference>
<dbReference type="RefSeq" id="WP_013335231.1">
    <property type="nucleotide sequence ID" value="NC_014537.1"/>
</dbReference>
<dbReference type="OrthoDB" id="24596at2157"/>
<proteinExistence type="inferred from homology"/>
<dbReference type="FunFam" id="3.40.50.720:FF:000084">
    <property type="entry name" value="Short-chain dehydrogenase reductase"/>
    <property type="match status" value="1"/>
</dbReference>
<dbReference type="InterPro" id="IPR050259">
    <property type="entry name" value="SDR"/>
</dbReference>